<reference evidence="1 2" key="1">
    <citation type="submission" date="2015-12" db="EMBL/GenBank/DDBJ databases">
        <title>Genome sequence of Aneurinibacillus soli.</title>
        <authorList>
            <person name="Lee J.S."/>
            <person name="Lee K.C."/>
            <person name="Kim K.K."/>
            <person name="Lee B.W."/>
        </authorList>
    </citation>
    <scope>NUCLEOTIDE SEQUENCE [LARGE SCALE GENOMIC DNA]</scope>
    <source>
        <strain evidence="1 2">CB4</strain>
    </source>
</reference>
<protein>
    <submittedName>
        <fullName evidence="1">Putative phosphatase YwpJ</fullName>
        <ecNumber evidence="1">3.1.3.-</ecNumber>
    </submittedName>
</protein>
<dbReference type="NCBIfam" id="TIGR01484">
    <property type="entry name" value="HAD-SF-IIB"/>
    <property type="match status" value="1"/>
</dbReference>
<dbReference type="SUPFAM" id="SSF56784">
    <property type="entry name" value="HAD-like"/>
    <property type="match status" value="1"/>
</dbReference>
<gene>
    <name evidence="1" type="primary">ywpJ</name>
    <name evidence="1" type="ORF">CB4_02058</name>
</gene>
<organism evidence="1 2">
    <name type="scientific">Aneurinibacillus soli</name>
    <dbReference type="NCBI Taxonomy" id="1500254"/>
    <lineage>
        <taxon>Bacteria</taxon>
        <taxon>Bacillati</taxon>
        <taxon>Bacillota</taxon>
        <taxon>Bacilli</taxon>
        <taxon>Bacillales</taxon>
        <taxon>Paenibacillaceae</taxon>
        <taxon>Aneurinibacillus group</taxon>
        <taxon>Aneurinibacillus</taxon>
    </lineage>
</organism>
<dbReference type="PROSITE" id="PS01229">
    <property type="entry name" value="COF_2"/>
    <property type="match status" value="1"/>
</dbReference>
<dbReference type="Pfam" id="PF08282">
    <property type="entry name" value="Hydrolase_3"/>
    <property type="match status" value="1"/>
</dbReference>
<dbReference type="Proteomes" id="UP000217696">
    <property type="component" value="Chromosome"/>
</dbReference>
<dbReference type="InterPro" id="IPR000150">
    <property type="entry name" value="Cof"/>
</dbReference>
<dbReference type="GO" id="GO:0016791">
    <property type="term" value="F:phosphatase activity"/>
    <property type="evidence" value="ECO:0007669"/>
    <property type="project" value="TreeGrafter"/>
</dbReference>
<dbReference type="AlphaFoldDB" id="A0A0U5BAG2"/>
<dbReference type="KEGG" id="asoc:CB4_02058"/>
<dbReference type="PANTHER" id="PTHR10000">
    <property type="entry name" value="PHOSPHOSERINE PHOSPHATASE"/>
    <property type="match status" value="1"/>
</dbReference>
<dbReference type="RefSeq" id="WP_096465570.1">
    <property type="nucleotide sequence ID" value="NZ_AP017312.1"/>
</dbReference>
<dbReference type="SFLD" id="SFLDS00003">
    <property type="entry name" value="Haloacid_Dehalogenase"/>
    <property type="match status" value="1"/>
</dbReference>
<dbReference type="NCBIfam" id="TIGR00099">
    <property type="entry name" value="Cof-subfamily"/>
    <property type="match status" value="1"/>
</dbReference>
<dbReference type="SFLD" id="SFLDG01144">
    <property type="entry name" value="C2.B.4:_PGP_Like"/>
    <property type="match status" value="1"/>
</dbReference>
<dbReference type="GO" id="GO:0000287">
    <property type="term" value="F:magnesium ion binding"/>
    <property type="evidence" value="ECO:0007669"/>
    <property type="project" value="TreeGrafter"/>
</dbReference>
<dbReference type="InterPro" id="IPR023214">
    <property type="entry name" value="HAD_sf"/>
</dbReference>
<evidence type="ECO:0000313" key="2">
    <source>
        <dbReference type="Proteomes" id="UP000217696"/>
    </source>
</evidence>
<proteinExistence type="predicted"/>
<dbReference type="EC" id="3.1.3.-" evidence="1"/>
<dbReference type="GO" id="GO:0005829">
    <property type="term" value="C:cytosol"/>
    <property type="evidence" value="ECO:0007669"/>
    <property type="project" value="TreeGrafter"/>
</dbReference>
<dbReference type="OrthoDB" id="9806027at2"/>
<dbReference type="CDD" id="cd07516">
    <property type="entry name" value="HAD_Pase"/>
    <property type="match status" value="1"/>
</dbReference>
<dbReference type="EMBL" id="AP017312">
    <property type="protein sequence ID" value="BAU27884.1"/>
    <property type="molecule type" value="Genomic_DNA"/>
</dbReference>
<dbReference type="Gene3D" id="3.30.1240.10">
    <property type="match status" value="1"/>
</dbReference>
<dbReference type="InterPro" id="IPR036412">
    <property type="entry name" value="HAD-like_sf"/>
</dbReference>
<dbReference type="SFLD" id="SFLDG01140">
    <property type="entry name" value="C2.B:_Phosphomannomutase_and_P"/>
    <property type="match status" value="1"/>
</dbReference>
<dbReference type="PANTHER" id="PTHR10000:SF55">
    <property type="entry name" value="5-AMINO-6-(5-PHOSPHO-D-RIBITYLAMINO)URACIL PHOSPHATASE YCSE"/>
    <property type="match status" value="1"/>
</dbReference>
<evidence type="ECO:0000313" key="1">
    <source>
        <dbReference type="EMBL" id="BAU27884.1"/>
    </source>
</evidence>
<keyword evidence="2" id="KW-1185">Reference proteome</keyword>
<sequence>MSLIAIDMDGTLLNHQNEISEENIKAIRDAQEKGIEVVISTGRAYFDVRKICEKAGLSTIVIGTNGATIHAKDEKRISATTIEREHVRSILQWLDERNYYYEVFTDTAIYTPRQVREHFYNEIQTLKNADLDADMKEVVEEAERQFDQFGYVFVENYQDILTKEEDVYNILVCSFDQGKLEEGWKQFEAFDVLTVASSANHNIEITSKNTSKGIALEKLASLTNRSLDQAMAIGDSNNDLSMFQKVKYSVAMGNAQDEIKEVCTMTTLKNNEHGVAHAIYQYLESFVIPAGEKL</sequence>
<keyword evidence="1" id="KW-0378">Hydrolase</keyword>
<name>A0A0U5BAG2_9BACL</name>
<accession>A0A0U5BAG2</accession>
<dbReference type="PROSITE" id="PS01228">
    <property type="entry name" value="COF_1"/>
    <property type="match status" value="1"/>
</dbReference>
<dbReference type="Gene3D" id="3.40.50.1000">
    <property type="entry name" value="HAD superfamily/HAD-like"/>
    <property type="match status" value="1"/>
</dbReference>
<dbReference type="InterPro" id="IPR006379">
    <property type="entry name" value="HAD-SF_hydro_IIB"/>
</dbReference>